<keyword evidence="6" id="KW-0326">Glycosidase</keyword>
<dbReference type="SUPFAM" id="SSF51011">
    <property type="entry name" value="Glycosyl hydrolase domain"/>
    <property type="match status" value="1"/>
</dbReference>
<dbReference type="Pfam" id="PF12833">
    <property type="entry name" value="HTH_18"/>
    <property type="match status" value="1"/>
</dbReference>
<dbReference type="Gene3D" id="1.10.10.60">
    <property type="entry name" value="Homeodomain-like"/>
    <property type="match status" value="2"/>
</dbReference>
<feature type="domain" description="HTH araC/xylS-type" evidence="8">
    <location>
        <begin position="181"/>
        <end position="279"/>
    </location>
</feature>
<name>M1ZL92_9FIRM</name>
<keyword evidence="2" id="KW-0378">Hydrolase</keyword>
<keyword evidence="4" id="KW-0238">DNA-binding</keyword>
<reference evidence="9 10" key="1">
    <citation type="submission" date="2016-11" db="EMBL/GenBank/DDBJ databases">
        <authorList>
            <person name="Manzoor S."/>
        </authorList>
    </citation>
    <scope>NUCLEOTIDE SEQUENCE [LARGE SCALE GENOMIC DNA]</scope>
    <source>
        <strain evidence="9">Clostridium ultunense strain Esp</strain>
    </source>
</reference>
<dbReference type="Gene3D" id="2.60.40.1500">
    <property type="entry name" value="Glycosyl hydrolase domain, family 39"/>
    <property type="match status" value="1"/>
</dbReference>
<dbReference type="GO" id="GO:0043565">
    <property type="term" value="F:sequence-specific DNA binding"/>
    <property type="evidence" value="ECO:0007669"/>
    <property type="project" value="InterPro"/>
</dbReference>
<proteinExistence type="inferred from homology"/>
<evidence type="ECO:0000256" key="4">
    <source>
        <dbReference type="ARBA" id="ARBA00023125"/>
    </source>
</evidence>
<dbReference type="CDD" id="cd02208">
    <property type="entry name" value="cupin_RmlC-like"/>
    <property type="match status" value="1"/>
</dbReference>
<dbReference type="InterPro" id="IPR014710">
    <property type="entry name" value="RmlC-like_jellyroll"/>
</dbReference>
<dbReference type="Proteomes" id="UP000245423">
    <property type="component" value="Chromosome 1"/>
</dbReference>
<dbReference type="SMART" id="SM00342">
    <property type="entry name" value="HTH_ARAC"/>
    <property type="match status" value="1"/>
</dbReference>
<feature type="active site" description="Proton donor" evidence="7">
    <location>
        <position position="492"/>
    </location>
</feature>
<dbReference type="PRINTS" id="PR00745">
    <property type="entry name" value="GLHYDRLASE39"/>
</dbReference>
<dbReference type="SUPFAM" id="SSF51445">
    <property type="entry name" value="(Trans)glycosidases"/>
    <property type="match status" value="1"/>
</dbReference>
<comment type="similarity">
    <text evidence="1">Belongs to the glycosyl hydrolase 39 family.</text>
</comment>
<dbReference type="InterPro" id="IPR018062">
    <property type="entry name" value="HTH_AraC-typ_CS"/>
</dbReference>
<dbReference type="InterPro" id="IPR003313">
    <property type="entry name" value="AraC-bd"/>
</dbReference>
<evidence type="ECO:0000256" key="5">
    <source>
        <dbReference type="ARBA" id="ARBA00023163"/>
    </source>
</evidence>
<accession>M1ZL92</accession>
<dbReference type="InterPro" id="IPR037923">
    <property type="entry name" value="HTH-like"/>
</dbReference>
<dbReference type="InterPro" id="IPR049166">
    <property type="entry name" value="GH39_cat"/>
</dbReference>
<dbReference type="InterPro" id="IPR018060">
    <property type="entry name" value="HTH_AraC"/>
</dbReference>
<evidence type="ECO:0000256" key="2">
    <source>
        <dbReference type="ARBA" id="ARBA00022801"/>
    </source>
</evidence>
<dbReference type="SUPFAM" id="SSF51215">
    <property type="entry name" value="Regulatory protein AraC"/>
    <property type="match status" value="1"/>
</dbReference>
<organism evidence="9 10">
    <name type="scientific">[Clostridium] ultunense Esp</name>
    <dbReference type="NCBI Taxonomy" id="1288971"/>
    <lineage>
        <taxon>Bacteria</taxon>
        <taxon>Bacillati</taxon>
        <taxon>Bacillota</taxon>
        <taxon>Tissierellia</taxon>
        <taxon>Tissierellales</taxon>
        <taxon>Tepidimicrobiaceae</taxon>
        <taxon>Schnuerera</taxon>
    </lineage>
</organism>
<dbReference type="AlphaFoldDB" id="M1ZL92"/>
<dbReference type="Gene3D" id="2.60.120.10">
    <property type="entry name" value="Jelly Rolls"/>
    <property type="match status" value="1"/>
</dbReference>
<protein>
    <submittedName>
        <fullName evidence="9">Transcriptional regulator, AraC family</fullName>
    </submittedName>
</protein>
<evidence type="ECO:0000313" key="9">
    <source>
        <dbReference type="EMBL" id="SHD75561.1"/>
    </source>
</evidence>
<dbReference type="GO" id="GO:0004553">
    <property type="term" value="F:hydrolase activity, hydrolyzing O-glycosyl compounds"/>
    <property type="evidence" value="ECO:0007669"/>
    <property type="project" value="InterPro"/>
</dbReference>
<dbReference type="InterPro" id="IPR017853">
    <property type="entry name" value="GH"/>
</dbReference>
<dbReference type="EMBL" id="LT669839">
    <property type="protein sequence ID" value="SHD75561.1"/>
    <property type="molecule type" value="Genomic_DNA"/>
</dbReference>
<dbReference type="Pfam" id="PF02311">
    <property type="entry name" value="AraC_binding"/>
    <property type="match status" value="1"/>
</dbReference>
<dbReference type="PANTHER" id="PTHR43280:SF2">
    <property type="entry name" value="HTH-TYPE TRANSCRIPTIONAL REGULATOR EXSA"/>
    <property type="match status" value="1"/>
</dbReference>
<evidence type="ECO:0000256" key="7">
    <source>
        <dbReference type="PIRSR" id="PIRSR600514-1"/>
    </source>
</evidence>
<dbReference type="OrthoDB" id="9776971at2"/>
<dbReference type="PANTHER" id="PTHR43280">
    <property type="entry name" value="ARAC-FAMILY TRANSCRIPTIONAL REGULATOR"/>
    <property type="match status" value="1"/>
</dbReference>
<dbReference type="GO" id="GO:0005975">
    <property type="term" value="P:carbohydrate metabolic process"/>
    <property type="evidence" value="ECO:0007669"/>
    <property type="project" value="InterPro"/>
</dbReference>
<keyword evidence="5" id="KW-0804">Transcription</keyword>
<dbReference type="GO" id="GO:0003700">
    <property type="term" value="F:DNA-binding transcription factor activity"/>
    <property type="evidence" value="ECO:0007669"/>
    <property type="project" value="InterPro"/>
</dbReference>
<evidence type="ECO:0000313" key="10">
    <source>
        <dbReference type="Proteomes" id="UP000245423"/>
    </source>
</evidence>
<keyword evidence="3" id="KW-0805">Transcription regulation</keyword>
<evidence type="ECO:0000256" key="6">
    <source>
        <dbReference type="ARBA" id="ARBA00023295"/>
    </source>
</evidence>
<keyword evidence="10" id="KW-1185">Reference proteome</keyword>
<dbReference type="InterPro" id="IPR000514">
    <property type="entry name" value="Glyco_hydro_39"/>
</dbReference>
<sequence>MRDFKEYQYEMIQGQESLPINVIIHSVEEFQMHWHKEIEILFILEGSINVRVGEESYFLRENDLILINCNELHSTRRLKDNNALLAIQIDPEFYNSCYPQFNKLVFDCKSFIFGEEQERFDIIRYYIAKIVWELNKRNKGYQFVIGNYLYLLAKHLLTNFDYVIIEDEAEELRDEDIVRLQRIIEYVNKNIDRKITLKEIAEREHVNYYYLSHFIKGKMGISFQEYVNSVRLYNAVDMLKNTDKSIIDISHASGFSNVNSFNRIFKETYNCSPSEYRKNSKNMSEYVNNSTNYKTIARSKTYLDVDRTSALKKLFTYLKPIGVEVKEDYGITNNIEYISVSGMDEGQYLEHYWQNLITFGRAHEGLRANWQKQFREIQREIGFKYIRFHGIFMDEMMVYNVSPEGNVEYNWTYVDELFDFFMEMNIKPFIELSFMPRGLKRSDETVFWWKGNISPPKDIKLWTDLVQEFIKHCINRYGIGEVESWYFEVWNEPEYEYVFWAGTREEYFEFYKDTALAIKSISKNLKVGGPAITHGTILGSSWLKDFLIFCQKNNVPLDFLSIHIYPEYIPEESVEKFYQLIESGVDVGNKNFKPKRIYHEKNHVLNTINIVNEKIESILNRRMEVHITEWNASSQLGNPIHDTCYVSTYIISNVLQSIDKVDSLGYWAFTDIFEEQKLGISHFHGGFGLMNKDGIKKPSYFAYYLLSKLGNEIIDQGEDYIITRSGEDIQILAYNYTYFDDLFLSGDTSHINHRERYLIYENKDIREIEFNINGVVGDYKIIKYKLNREHGSAFDEWLKMGLPENMTLEEIEYLKGKAKPEIIVEYVGLKGEYRIRFQMPVHGAEMLVLEKKA</sequence>
<dbReference type="Gene3D" id="3.20.20.80">
    <property type="entry name" value="Glycosidases"/>
    <property type="match status" value="1"/>
</dbReference>
<gene>
    <name evidence="9" type="ORF">CUESP1_0162</name>
</gene>
<dbReference type="Pfam" id="PF01229">
    <property type="entry name" value="Glyco_hydro_39"/>
    <property type="match status" value="1"/>
</dbReference>
<evidence type="ECO:0000256" key="1">
    <source>
        <dbReference type="ARBA" id="ARBA00008875"/>
    </source>
</evidence>
<dbReference type="PROSITE" id="PS00041">
    <property type="entry name" value="HTH_ARAC_FAMILY_1"/>
    <property type="match status" value="1"/>
</dbReference>
<dbReference type="InterPro" id="IPR009057">
    <property type="entry name" value="Homeodomain-like_sf"/>
</dbReference>
<evidence type="ECO:0000259" key="8">
    <source>
        <dbReference type="PROSITE" id="PS01124"/>
    </source>
</evidence>
<dbReference type="RefSeq" id="WP_005587013.1">
    <property type="nucleotide sequence ID" value="NZ_LT669839.1"/>
</dbReference>
<dbReference type="SUPFAM" id="SSF46689">
    <property type="entry name" value="Homeodomain-like"/>
    <property type="match status" value="2"/>
</dbReference>
<dbReference type="PROSITE" id="PS01124">
    <property type="entry name" value="HTH_ARAC_FAMILY_2"/>
    <property type="match status" value="1"/>
</dbReference>
<evidence type="ECO:0000256" key="3">
    <source>
        <dbReference type="ARBA" id="ARBA00023015"/>
    </source>
</evidence>
<dbReference type="HOGENOM" id="CLU_017624_0_0_9"/>